<dbReference type="EMBL" id="JAQGDS010000003">
    <property type="protein sequence ID" value="KAJ6262547.1"/>
    <property type="molecule type" value="Genomic_DNA"/>
</dbReference>
<keyword evidence="3" id="KW-1185">Reference proteome</keyword>
<comment type="caution">
    <text evidence="2">The sequence shown here is derived from an EMBL/GenBank/DDBJ whole genome shotgun (WGS) entry which is preliminary data.</text>
</comment>
<proteinExistence type="predicted"/>
<organism evidence="2 3">
    <name type="scientific">Drechslerella dactyloides</name>
    <name type="common">Nematode-trapping fungus</name>
    <name type="synonym">Arthrobotrys dactyloides</name>
    <dbReference type="NCBI Taxonomy" id="74499"/>
    <lineage>
        <taxon>Eukaryota</taxon>
        <taxon>Fungi</taxon>
        <taxon>Dikarya</taxon>
        <taxon>Ascomycota</taxon>
        <taxon>Pezizomycotina</taxon>
        <taxon>Orbiliomycetes</taxon>
        <taxon>Orbiliales</taxon>
        <taxon>Orbiliaceae</taxon>
        <taxon>Drechslerella</taxon>
    </lineage>
</organism>
<sequence length="65" mass="6995">MRLLLNEIRIVALDLKVKTGGYPGSTAQLTPIQKGPSNSNFGSMNDTGSSNDAVSWHVRANRHDG</sequence>
<dbReference type="AlphaFoldDB" id="A0AAD6J2E1"/>
<feature type="compositionally biased region" description="Polar residues" evidence="1">
    <location>
        <begin position="25"/>
        <end position="53"/>
    </location>
</feature>
<evidence type="ECO:0000256" key="1">
    <source>
        <dbReference type="SAM" id="MobiDB-lite"/>
    </source>
</evidence>
<feature type="region of interest" description="Disordered" evidence="1">
    <location>
        <begin position="24"/>
        <end position="65"/>
    </location>
</feature>
<evidence type="ECO:0000313" key="2">
    <source>
        <dbReference type="EMBL" id="KAJ6262547.1"/>
    </source>
</evidence>
<protein>
    <submittedName>
        <fullName evidence="2">Uncharacterized protein</fullName>
    </submittedName>
</protein>
<accession>A0AAD6J2E1</accession>
<evidence type="ECO:0000313" key="3">
    <source>
        <dbReference type="Proteomes" id="UP001221413"/>
    </source>
</evidence>
<dbReference type="Proteomes" id="UP001221413">
    <property type="component" value="Unassembled WGS sequence"/>
</dbReference>
<name>A0AAD6J2E1_DREDA</name>
<reference evidence="2" key="1">
    <citation type="submission" date="2023-01" db="EMBL/GenBank/DDBJ databases">
        <title>The chitinases involved in constricting ring structure development in the nematode-trapping fungus Drechslerella dactyloides.</title>
        <authorList>
            <person name="Wang R."/>
            <person name="Zhang L."/>
            <person name="Tang P."/>
            <person name="Li S."/>
            <person name="Liang L."/>
        </authorList>
    </citation>
    <scope>NUCLEOTIDE SEQUENCE</scope>
    <source>
        <strain evidence="2">YMF1.00031</strain>
    </source>
</reference>
<gene>
    <name evidence="2" type="ORF">Dda_3358</name>
</gene>